<feature type="domain" description="ABC transporter" evidence="9">
    <location>
        <begin position="4"/>
        <end position="242"/>
    </location>
</feature>
<organism evidence="10 11">
    <name type="scientific">Solibacillus faecavium</name>
    <dbReference type="NCBI Taxonomy" id="2762221"/>
    <lineage>
        <taxon>Bacteria</taxon>
        <taxon>Bacillati</taxon>
        <taxon>Bacillota</taxon>
        <taxon>Bacilli</taxon>
        <taxon>Bacillales</taxon>
        <taxon>Caryophanaceae</taxon>
        <taxon>Solibacillus</taxon>
    </lineage>
</organism>
<proteinExistence type="inferred from homology"/>
<keyword evidence="4" id="KW-1003">Cell membrane</keyword>
<dbReference type="PROSITE" id="PS50893">
    <property type="entry name" value="ABC_TRANSPORTER_2"/>
    <property type="match status" value="2"/>
</dbReference>
<feature type="domain" description="ABC transporter" evidence="9">
    <location>
        <begin position="292"/>
        <end position="519"/>
    </location>
</feature>
<evidence type="ECO:0000256" key="2">
    <source>
        <dbReference type="ARBA" id="ARBA00005417"/>
    </source>
</evidence>
<evidence type="ECO:0000313" key="11">
    <source>
        <dbReference type="Proteomes" id="UP000619101"/>
    </source>
</evidence>
<evidence type="ECO:0000256" key="7">
    <source>
        <dbReference type="ARBA" id="ARBA00022967"/>
    </source>
</evidence>
<evidence type="ECO:0000256" key="4">
    <source>
        <dbReference type="ARBA" id="ARBA00022475"/>
    </source>
</evidence>
<dbReference type="Proteomes" id="UP000619101">
    <property type="component" value="Unassembled WGS sequence"/>
</dbReference>
<evidence type="ECO:0000256" key="8">
    <source>
        <dbReference type="ARBA" id="ARBA00023136"/>
    </source>
</evidence>
<keyword evidence="8" id="KW-0472">Membrane</keyword>
<evidence type="ECO:0000259" key="9">
    <source>
        <dbReference type="PROSITE" id="PS50893"/>
    </source>
</evidence>
<name>A0ABR8XXI8_9BACL</name>
<comment type="caution">
    <text evidence="10">The sequence shown here is derived from an EMBL/GenBank/DDBJ whole genome shotgun (WGS) entry which is preliminary data.</text>
</comment>
<dbReference type="PROSITE" id="PS00211">
    <property type="entry name" value="ABC_TRANSPORTER_1"/>
    <property type="match status" value="2"/>
</dbReference>
<evidence type="ECO:0000256" key="5">
    <source>
        <dbReference type="ARBA" id="ARBA00022741"/>
    </source>
</evidence>
<accession>A0ABR8XXI8</accession>
<comment type="subcellular location">
    <subcellularLocation>
        <location evidence="1">Cell membrane</location>
        <topology evidence="1">Peripheral membrane protein</topology>
    </subcellularLocation>
</comment>
<keyword evidence="5" id="KW-0547">Nucleotide-binding</keyword>
<dbReference type="InterPro" id="IPR003593">
    <property type="entry name" value="AAA+_ATPase"/>
</dbReference>
<evidence type="ECO:0000256" key="6">
    <source>
        <dbReference type="ARBA" id="ARBA00022840"/>
    </source>
</evidence>
<dbReference type="GO" id="GO:0005524">
    <property type="term" value="F:ATP binding"/>
    <property type="evidence" value="ECO:0007669"/>
    <property type="project" value="UniProtKB-KW"/>
</dbReference>
<dbReference type="InterPro" id="IPR003439">
    <property type="entry name" value="ABC_transporter-like_ATP-bd"/>
</dbReference>
<dbReference type="SUPFAM" id="SSF52540">
    <property type="entry name" value="P-loop containing nucleoside triphosphate hydrolases"/>
    <property type="match status" value="2"/>
</dbReference>
<dbReference type="SMART" id="SM00382">
    <property type="entry name" value="AAA"/>
    <property type="match status" value="2"/>
</dbReference>
<dbReference type="InterPro" id="IPR027417">
    <property type="entry name" value="P-loop_NTPase"/>
</dbReference>
<dbReference type="Gene3D" id="3.40.50.300">
    <property type="entry name" value="P-loop containing nucleotide triphosphate hydrolases"/>
    <property type="match status" value="2"/>
</dbReference>
<keyword evidence="7" id="KW-1278">Translocase</keyword>
<dbReference type="InterPro" id="IPR017871">
    <property type="entry name" value="ABC_transporter-like_CS"/>
</dbReference>
<reference evidence="10 11" key="1">
    <citation type="submission" date="2020-08" db="EMBL/GenBank/DDBJ databases">
        <title>A Genomic Blueprint of the Chicken Gut Microbiome.</title>
        <authorList>
            <person name="Gilroy R."/>
            <person name="Ravi A."/>
            <person name="Getino M."/>
            <person name="Pursley I."/>
            <person name="Horton D.L."/>
            <person name="Alikhan N.-F."/>
            <person name="Baker D."/>
            <person name="Gharbi K."/>
            <person name="Hall N."/>
            <person name="Watson M."/>
            <person name="Adriaenssens E.M."/>
            <person name="Foster-Nyarko E."/>
            <person name="Jarju S."/>
            <person name="Secka A."/>
            <person name="Antonio M."/>
            <person name="Oren A."/>
            <person name="Chaudhuri R."/>
            <person name="La Ragione R.M."/>
            <person name="Hildebrand F."/>
            <person name="Pallen M.J."/>
        </authorList>
    </citation>
    <scope>NUCLEOTIDE SEQUENCE [LARGE SCALE GENOMIC DNA]</scope>
    <source>
        <strain evidence="10 11">A46</strain>
    </source>
</reference>
<keyword evidence="3" id="KW-0813">Transport</keyword>
<keyword evidence="6 10" id="KW-0067">ATP-binding</keyword>
<keyword evidence="11" id="KW-1185">Reference proteome</keyword>
<dbReference type="EMBL" id="JACSPZ010000003">
    <property type="protein sequence ID" value="MBD8036650.1"/>
    <property type="molecule type" value="Genomic_DNA"/>
</dbReference>
<dbReference type="Pfam" id="PF00005">
    <property type="entry name" value="ABC_tran"/>
    <property type="match status" value="2"/>
</dbReference>
<dbReference type="RefSeq" id="WP_191699637.1">
    <property type="nucleotide sequence ID" value="NZ_JACSPZ010000003.1"/>
</dbReference>
<evidence type="ECO:0000313" key="10">
    <source>
        <dbReference type="EMBL" id="MBD8036650.1"/>
    </source>
</evidence>
<gene>
    <name evidence="10" type="ORF">H9635_07845</name>
</gene>
<evidence type="ECO:0000256" key="1">
    <source>
        <dbReference type="ARBA" id="ARBA00004202"/>
    </source>
</evidence>
<dbReference type="CDD" id="cd03225">
    <property type="entry name" value="ABC_cobalt_CbiO_domain1"/>
    <property type="match status" value="2"/>
</dbReference>
<evidence type="ECO:0000256" key="3">
    <source>
        <dbReference type="ARBA" id="ARBA00022448"/>
    </source>
</evidence>
<comment type="similarity">
    <text evidence="2">Belongs to the ABC transporter superfamily.</text>
</comment>
<dbReference type="PANTHER" id="PTHR43553">
    <property type="entry name" value="HEAVY METAL TRANSPORTER"/>
    <property type="match status" value="1"/>
</dbReference>
<dbReference type="InterPro" id="IPR050095">
    <property type="entry name" value="ECF_ABC_transporter_ATP-bd"/>
</dbReference>
<dbReference type="InterPro" id="IPR015856">
    <property type="entry name" value="ABC_transpr_CbiO/EcfA_su"/>
</dbReference>
<sequence>MEILKVEDVTFTYPNEPKPVLNNIKLKVASGEFVTLIGQSGCGKSTLLKQLKKELQPHGDKSGAIYYQGENLEQLDAKIAATEIGYVMQSPENQIVTDKVWHELAFGLENLGMDQLTIRRRVAEMANFFGIHKWFREKTTVLSGGQKQLLNLASVLVGQPKVLLLDEPTSQLDPIAAMEFIQTLKRLNEELGITIICIEHRLEELLPISNRVVVMEQGEIIYDGTPRKMLLELPKEHPMITALPTATKIFAALDGEGEAPLTIREGQQWLRSFSWHKVAFKAEEQQLGSPILEAKNIAFRYERNAPDILQQFELSVHEGEFYTIIGGNGTGKSTALNVLAGLEKPYRGEVLIFGKNLKQYRNQELYRQTVAYLPQDPKILFTEKTAEKELQVVEATEQQMAVLIEQLHLQHILTRHPYDLSGGEQQRLALAKVLLLEPKLLFLDEPTKGLDAHAKEELAAILHQLQRQGLTIVMVTHDIEFSAQYSSRCALFFDGSLVSQGTPRSFYSGNSFYTTAAHRIARSFEKEVITYEDVVTRCQKTEFDYSSI</sequence>
<protein>
    <submittedName>
        <fullName evidence="10">Energy-coupling factor ABC transporter ATP-binding protein</fullName>
    </submittedName>
</protein>